<dbReference type="RefSeq" id="WP_253859644.1">
    <property type="nucleotide sequence ID" value="NZ_BAAALM010000021.1"/>
</dbReference>
<reference evidence="1 2" key="1">
    <citation type="journal article" date="2019" name="Int. J. Syst. Evol. Microbiol.">
        <title>The Global Catalogue of Microorganisms (GCM) 10K type strain sequencing project: providing services to taxonomists for standard genome sequencing and annotation.</title>
        <authorList>
            <consortium name="The Broad Institute Genomics Platform"/>
            <consortium name="The Broad Institute Genome Sequencing Center for Infectious Disease"/>
            <person name="Wu L."/>
            <person name="Ma J."/>
        </authorList>
    </citation>
    <scope>NUCLEOTIDE SEQUENCE [LARGE SCALE GENOMIC DNA]</scope>
    <source>
        <strain evidence="1 2">JCM 13022</strain>
    </source>
</reference>
<sequence length="90" mass="9469">MLMLSVTPPLALDGDTVWVFVSADTGAVDAARMAHVPGTETFAALPVEAFDPDSVLPTFRTTGEPVDGFRWATTADVDAHADMFTAGGDR</sequence>
<evidence type="ECO:0000313" key="1">
    <source>
        <dbReference type="EMBL" id="GAA1221121.1"/>
    </source>
</evidence>
<protein>
    <submittedName>
        <fullName evidence="1">Uncharacterized protein</fullName>
    </submittedName>
</protein>
<keyword evidence="2" id="KW-1185">Reference proteome</keyword>
<dbReference type="Proteomes" id="UP001500467">
    <property type="component" value="Unassembled WGS sequence"/>
</dbReference>
<comment type="caution">
    <text evidence="1">The sequence shown here is derived from an EMBL/GenBank/DDBJ whole genome shotgun (WGS) entry which is preliminary data.</text>
</comment>
<dbReference type="EMBL" id="BAAALM010000021">
    <property type="protein sequence ID" value="GAA1221121.1"/>
    <property type="molecule type" value="Genomic_DNA"/>
</dbReference>
<name>A0ABN1VUK8_9PSEU</name>
<organism evidence="1 2">
    <name type="scientific">Prauserella alba</name>
    <dbReference type="NCBI Taxonomy" id="176898"/>
    <lineage>
        <taxon>Bacteria</taxon>
        <taxon>Bacillati</taxon>
        <taxon>Actinomycetota</taxon>
        <taxon>Actinomycetes</taxon>
        <taxon>Pseudonocardiales</taxon>
        <taxon>Pseudonocardiaceae</taxon>
        <taxon>Prauserella</taxon>
    </lineage>
</organism>
<gene>
    <name evidence="1" type="ORF">GCM10009675_49990</name>
</gene>
<accession>A0ABN1VUK8</accession>
<evidence type="ECO:0000313" key="2">
    <source>
        <dbReference type="Proteomes" id="UP001500467"/>
    </source>
</evidence>
<proteinExistence type="predicted"/>